<proteinExistence type="predicted"/>
<dbReference type="SUPFAM" id="SSF53756">
    <property type="entry name" value="UDP-Glycosyltransferase/glycogen phosphorylase"/>
    <property type="match status" value="1"/>
</dbReference>
<dbReference type="InterPro" id="IPR020023">
    <property type="entry name" value="PseG"/>
</dbReference>
<keyword evidence="4" id="KW-0808">Transferase</keyword>
<organism evidence="4">
    <name type="scientific">uncultured Nitrospirae bacterium MY2-1F</name>
    <dbReference type="NCBI Taxonomy" id="798576"/>
    <lineage>
        <taxon>Bacteria</taxon>
        <taxon>Pseudomonadati</taxon>
        <taxon>Nitrospirota</taxon>
        <taxon>environmental samples</taxon>
    </lineage>
</organism>
<dbReference type="Gene3D" id="3.40.50.11190">
    <property type="match status" value="1"/>
</dbReference>
<dbReference type="InterPro" id="IPR007235">
    <property type="entry name" value="Glyco_trans_28_C"/>
</dbReference>
<dbReference type="AlphaFoldDB" id="D9MNY0"/>
<dbReference type="PANTHER" id="PTHR21015:SF22">
    <property type="entry name" value="GLYCOSYLTRANSFERASE"/>
    <property type="match status" value="1"/>
</dbReference>
<dbReference type="EMBL" id="HM454279">
    <property type="protein sequence ID" value="ADI87669.1"/>
    <property type="molecule type" value="Genomic_DNA"/>
</dbReference>
<reference evidence="4" key="1">
    <citation type="journal article" date="2011" name="Appl. Environ. Microbiol.">
        <title>Metagenomic analysis reveals unexpected subgenomic diversity of magnetotactic bacteria within the phylum Nitrospirae.</title>
        <authorList>
            <person name="Lin W."/>
            <person name="Jogler C."/>
            <person name="Schuler D."/>
            <person name="Pan Y."/>
        </authorList>
    </citation>
    <scope>NUCLEOTIDE SEQUENCE</scope>
</reference>
<dbReference type="PANTHER" id="PTHR21015">
    <property type="entry name" value="UDP-N-ACETYLGLUCOSAMINE--N-ACETYLMURAMYL-(PENTAPEPTIDE) PYROPHOSPHORYL-UNDECAPRENOL N-ACETYLGLUCOSAMINE TRANSFERASE 1"/>
    <property type="match status" value="1"/>
</dbReference>
<sequence>MNIVIRADAYPEIGTGHLMRSLALGQAFKDCGWRVTFVTYCESPGLIARLSAPEEGFDVLLLKDKSDTALPPHKNSWAVADGVAFDSRLHKSMKDAGYKLLIIDDMAALDFYHGDIILNQNLHAHSLRYNHKDGTRLLLGSDYILLRREFMRQMGIKKIITDKCINILITLGGADRENFTQKVLNSIKTLRDIKITVVVGAGNPNIESIKTVKTTAPVTIIQSVNDMAGAMASQDVAITSGGTTVWELAFMGIPSVVGRIAPIEDYLVEGLNRLGLFIDCGWFKTATEDEIRGNLLKLSANMKLRKEMSALAQRLVDGHGRDRVIEAMRART</sequence>
<evidence type="ECO:0000313" key="4">
    <source>
        <dbReference type="EMBL" id="ADI87669.1"/>
    </source>
</evidence>
<dbReference type="NCBIfam" id="TIGR03590">
    <property type="entry name" value="PseG"/>
    <property type="match status" value="1"/>
</dbReference>
<dbReference type="Gene3D" id="3.40.50.2000">
    <property type="entry name" value="Glycogen Phosphorylase B"/>
    <property type="match status" value="1"/>
</dbReference>
<dbReference type="GO" id="GO:0016758">
    <property type="term" value="F:hexosyltransferase activity"/>
    <property type="evidence" value="ECO:0007669"/>
    <property type="project" value="InterPro"/>
</dbReference>
<feature type="active site" description="Proton acceptor" evidence="1">
    <location>
        <position position="17"/>
    </location>
</feature>
<gene>
    <name evidence="4" type="ORF">LW1_0170</name>
</gene>
<evidence type="ECO:0000259" key="3">
    <source>
        <dbReference type="Pfam" id="PF04101"/>
    </source>
</evidence>
<feature type="binding site" evidence="2">
    <location>
        <position position="147"/>
    </location>
    <ligand>
        <name>substrate</name>
    </ligand>
</feature>
<evidence type="ECO:0000256" key="1">
    <source>
        <dbReference type="PIRSR" id="PIRSR620023-1"/>
    </source>
</evidence>
<feature type="binding site" evidence="2">
    <location>
        <position position="247"/>
    </location>
    <ligand>
        <name>substrate</name>
    </ligand>
</feature>
<protein>
    <submittedName>
        <fullName evidence="4">GCN5-related N-acetyltransferase</fullName>
    </submittedName>
</protein>
<accession>D9MNY0</accession>
<dbReference type="Pfam" id="PF04101">
    <property type="entry name" value="Glyco_tran_28_C"/>
    <property type="match status" value="1"/>
</dbReference>
<name>D9MNY0_9BACT</name>
<evidence type="ECO:0000256" key="2">
    <source>
        <dbReference type="PIRSR" id="PIRSR620023-2"/>
    </source>
</evidence>
<feature type="domain" description="Glycosyl transferase family 28 C-terminal" evidence="3">
    <location>
        <begin position="167"/>
        <end position="257"/>
    </location>
</feature>